<feature type="region of interest" description="Disordered" evidence="1">
    <location>
        <begin position="238"/>
        <end position="302"/>
    </location>
</feature>
<feature type="compositionally biased region" description="Basic and acidic residues" evidence="1">
    <location>
        <begin position="293"/>
        <end position="302"/>
    </location>
</feature>
<reference evidence="2" key="1">
    <citation type="journal article" date="2015" name="Nature">
        <title>Complex archaea that bridge the gap between prokaryotes and eukaryotes.</title>
        <authorList>
            <person name="Spang A."/>
            <person name="Saw J.H."/>
            <person name="Jorgensen S.L."/>
            <person name="Zaremba-Niedzwiedzka K."/>
            <person name="Martijn J."/>
            <person name="Lind A.E."/>
            <person name="van Eijk R."/>
            <person name="Schleper C."/>
            <person name="Guy L."/>
            <person name="Ettema T.J."/>
        </authorList>
    </citation>
    <scope>NUCLEOTIDE SEQUENCE</scope>
</reference>
<dbReference type="EMBL" id="LAZR01041573">
    <property type="protein sequence ID" value="KKL11628.1"/>
    <property type="molecule type" value="Genomic_DNA"/>
</dbReference>
<comment type="caution">
    <text evidence="2">The sequence shown here is derived from an EMBL/GenBank/DDBJ whole genome shotgun (WGS) entry which is preliminary data.</text>
</comment>
<evidence type="ECO:0000313" key="2">
    <source>
        <dbReference type="EMBL" id="KKL11628.1"/>
    </source>
</evidence>
<accession>A0A0F9DHZ0</accession>
<feature type="compositionally biased region" description="Basic and acidic residues" evidence="1">
    <location>
        <begin position="248"/>
        <end position="263"/>
    </location>
</feature>
<sequence>ELAELPAPVEKFYGIQLCALTRLLKAAEIIKNITTYESEKTGGRFQRAVHMVKGISTAEINDALAQVATQADNKGLLRYIQPLVVGSIDPKADIGHDTIELASMPANFSKETEVKLYITIVAMAFLSDYQDFAPLPGGNLGTSTQSEILHMKSRGRGPALFMGLISKALNFSVLPKAVRFKFAEQDLEADQAQADIRQTRSETRKTDIDSGMLSVEAAQQQALDKGDISPEIFEMLGSTDRTPTETLRSGERPVAGEKQEVRQPARAGPFRVRTGQEGEEDSCCGSEGSCCYTEERYPSSPS</sequence>
<evidence type="ECO:0000256" key="1">
    <source>
        <dbReference type="SAM" id="MobiDB-lite"/>
    </source>
</evidence>
<gene>
    <name evidence="2" type="ORF">LCGC14_2543880</name>
</gene>
<proteinExistence type="predicted"/>
<organism evidence="2">
    <name type="scientific">marine sediment metagenome</name>
    <dbReference type="NCBI Taxonomy" id="412755"/>
    <lineage>
        <taxon>unclassified sequences</taxon>
        <taxon>metagenomes</taxon>
        <taxon>ecological metagenomes</taxon>
    </lineage>
</organism>
<name>A0A0F9DHZ0_9ZZZZ</name>
<protein>
    <submittedName>
        <fullName evidence="2">Uncharacterized protein</fullName>
    </submittedName>
</protein>
<dbReference type="AlphaFoldDB" id="A0A0F9DHZ0"/>
<feature type="non-terminal residue" evidence="2">
    <location>
        <position position="1"/>
    </location>
</feature>